<evidence type="ECO:0000259" key="13">
    <source>
        <dbReference type="PROSITE" id="PS51295"/>
    </source>
</evidence>
<sequence length="937" mass="106598">MALSSVSQNLHTTQSNLSPFNKNLLHSSLLQLQNHSPRLNNSKYLKISITSCYNRRIHAAKTKRKPKPKFYEQIRDKWSLKITSPRENFPWQEQQQQQQQQQQVPAEDVKREVDVKQSVTEPLGFAVSNRFISAPWIHGKEPSKNQVGSTPEISVIGPNYDLGDETVKGSHWNYENDVRDASVAVVEEVKNVENEVNVSGEFQGEAIRNYANFAKEVKNAKEEAKFRGKFDGKAVKVYADVVEDVKNVEEKLNFNEKFTGEAVKIDANVTRIELDRKQALAGSLNGGVLRSRLPWEREGDAEFVGGEKKKSNTELAERMIPQHELQRLRNIALRMLERKKVGAAGITQALLDSIHEKWKVDEVIKLKFEEPLSLNMKRTHEILETKTGGLVIWRSGSSVVLFRGLAYKLHCVQLYTKQNHGDTNASPHFKDVMNDATHNVGVENSVRTTDSFISDSSIYMKNLSTQELTEFCELNHLLDELGPRFKDWSGQEPLPVDADLLPAVVPGYKTPFRLLPYGVRSFLLNKEMTIFRRLARTTPPHFALGRNRELQGLAKAMVKIWERSAIAKIAIKRGVENTRNERMAEELKKLTGGTLLSRNKEYIVFYRGNDFLPSVVTEALKERVELLTDLHQNEEELSRQTASAWIESKVKASKGMFIAGTLTETIAATSRWGQQPKEDVEEMMRDSALNRQTSVVRYLEKKLALAKGKLTKAEKALAKVQKDLKPAELPTDLEALTDEERFLFRKIGLSMKPYLPLGRRGVYDGTIENMHLHWKFRELVKIFVKGKTFAQVKHIAISLEAESGGVLISVDKTTKGYAIIVYHGKNYLRPSAVRPTNLLTRRQALARSIELQRREALKHHTSDLQRTIDSMKSELERMKACKNGDAENTLYSRVDDAYLTNDNIEEDKGEEAYLLTYDSSNEDSSNPNENMLERRPG</sequence>
<dbReference type="PROSITE" id="PS51295">
    <property type="entry name" value="CRM"/>
    <property type="match status" value="3"/>
</dbReference>
<dbReference type="Pfam" id="PF01985">
    <property type="entry name" value="CRS1_YhbY"/>
    <property type="match status" value="3"/>
</dbReference>
<keyword evidence="15" id="KW-1185">Reference proteome</keyword>
<dbReference type="GO" id="GO:0000373">
    <property type="term" value="P:Group II intron splicing"/>
    <property type="evidence" value="ECO:0007669"/>
    <property type="project" value="UniProtKB-ARBA"/>
</dbReference>
<dbReference type="SMART" id="SM01103">
    <property type="entry name" value="CRS1_YhbY"/>
    <property type="match status" value="3"/>
</dbReference>
<keyword evidence="4" id="KW-0507">mRNA processing</keyword>
<dbReference type="SUPFAM" id="SSF75471">
    <property type="entry name" value="YhbY-like"/>
    <property type="match status" value="3"/>
</dbReference>
<feature type="domain" description="CRM" evidence="13">
    <location>
        <begin position="734"/>
        <end position="834"/>
    </location>
</feature>
<keyword evidence="3" id="KW-0934">Plastid</keyword>
<evidence type="ECO:0000256" key="7">
    <source>
        <dbReference type="ARBA" id="ARBA00022946"/>
    </source>
</evidence>
<dbReference type="FunFam" id="3.30.110.60:FF:000003">
    <property type="entry name" value="CRM-domain containing factor CFM3B, chloroplastic"/>
    <property type="match status" value="1"/>
</dbReference>
<dbReference type="InterPro" id="IPR045278">
    <property type="entry name" value="CRS1/CFM2/CFM3"/>
</dbReference>
<keyword evidence="2" id="KW-0150">Chloroplast</keyword>
<evidence type="ECO:0000256" key="6">
    <source>
        <dbReference type="ARBA" id="ARBA00022884"/>
    </source>
</evidence>
<keyword evidence="9" id="KW-0687">Ribonucleoprotein</keyword>
<dbReference type="AlphaFoldDB" id="A0A1Q3CEH0"/>
<dbReference type="STRING" id="3775.A0A1Q3CEH0"/>
<evidence type="ECO:0000256" key="12">
    <source>
        <dbReference type="SAM" id="MobiDB-lite"/>
    </source>
</evidence>
<dbReference type="Proteomes" id="UP000187406">
    <property type="component" value="Unassembled WGS sequence"/>
</dbReference>
<keyword evidence="11" id="KW-0175">Coiled coil</keyword>
<proteinExistence type="predicted"/>
<reference evidence="15" key="1">
    <citation type="submission" date="2016-04" db="EMBL/GenBank/DDBJ databases">
        <title>Cephalotus genome sequencing.</title>
        <authorList>
            <person name="Fukushima K."/>
            <person name="Hasebe M."/>
            <person name="Fang X."/>
        </authorList>
    </citation>
    <scope>NUCLEOTIDE SEQUENCE [LARGE SCALE GENOMIC DNA]</scope>
    <source>
        <strain evidence="15">cv. St1</strain>
    </source>
</reference>
<comment type="subcellular location">
    <subcellularLocation>
        <location evidence="1">Plastid</location>
        <location evidence="1">Chloroplast</location>
    </subcellularLocation>
</comment>
<accession>A0A1Q3CEH0</accession>
<feature type="coiled-coil region" evidence="11">
    <location>
        <begin position="696"/>
        <end position="723"/>
    </location>
</feature>
<dbReference type="InterPro" id="IPR001890">
    <property type="entry name" value="RNA-binding_CRM"/>
</dbReference>
<dbReference type="GO" id="GO:1990904">
    <property type="term" value="C:ribonucleoprotein complex"/>
    <property type="evidence" value="ECO:0007669"/>
    <property type="project" value="UniProtKB-KW"/>
</dbReference>
<evidence type="ECO:0000256" key="10">
    <source>
        <dbReference type="PROSITE-ProRule" id="PRU00626"/>
    </source>
</evidence>
<dbReference type="GO" id="GO:0006397">
    <property type="term" value="P:mRNA processing"/>
    <property type="evidence" value="ECO:0007669"/>
    <property type="project" value="UniProtKB-KW"/>
</dbReference>
<evidence type="ECO:0000256" key="9">
    <source>
        <dbReference type="ARBA" id="ARBA00023274"/>
    </source>
</evidence>
<keyword evidence="5" id="KW-0677">Repeat</keyword>
<dbReference type="PANTHER" id="PTHR31846">
    <property type="entry name" value="CRS1 / YHBY (CRM) DOMAIN-CONTAINING PROTEIN"/>
    <property type="match status" value="1"/>
</dbReference>
<dbReference type="OrthoDB" id="551352at2759"/>
<protein>
    <submittedName>
        <fullName evidence="14">CRS1_YhbY domain-containing protein</fullName>
    </submittedName>
</protein>
<evidence type="ECO:0000256" key="3">
    <source>
        <dbReference type="ARBA" id="ARBA00022640"/>
    </source>
</evidence>
<evidence type="ECO:0000256" key="4">
    <source>
        <dbReference type="ARBA" id="ARBA00022664"/>
    </source>
</evidence>
<evidence type="ECO:0000256" key="5">
    <source>
        <dbReference type="ARBA" id="ARBA00022737"/>
    </source>
</evidence>
<name>A0A1Q3CEH0_CEPFO</name>
<dbReference type="GO" id="GO:0009507">
    <property type="term" value="C:chloroplast"/>
    <property type="evidence" value="ECO:0007669"/>
    <property type="project" value="UniProtKB-SubCell"/>
</dbReference>
<comment type="caution">
    <text evidence="14">The sequence shown here is derived from an EMBL/GenBank/DDBJ whole genome shotgun (WGS) entry which is preliminary data.</text>
</comment>
<feature type="domain" description="CRM" evidence="13">
    <location>
        <begin position="521"/>
        <end position="618"/>
    </location>
</feature>
<dbReference type="Gene3D" id="3.30.110.60">
    <property type="entry name" value="YhbY-like"/>
    <property type="match status" value="3"/>
</dbReference>
<dbReference type="InterPro" id="IPR035920">
    <property type="entry name" value="YhbY-like_sf"/>
</dbReference>
<organism evidence="14 15">
    <name type="scientific">Cephalotus follicularis</name>
    <name type="common">Albany pitcher plant</name>
    <dbReference type="NCBI Taxonomy" id="3775"/>
    <lineage>
        <taxon>Eukaryota</taxon>
        <taxon>Viridiplantae</taxon>
        <taxon>Streptophyta</taxon>
        <taxon>Embryophyta</taxon>
        <taxon>Tracheophyta</taxon>
        <taxon>Spermatophyta</taxon>
        <taxon>Magnoliopsida</taxon>
        <taxon>eudicotyledons</taxon>
        <taxon>Gunneridae</taxon>
        <taxon>Pentapetalae</taxon>
        <taxon>rosids</taxon>
        <taxon>fabids</taxon>
        <taxon>Oxalidales</taxon>
        <taxon>Cephalotaceae</taxon>
        <taxon>Cephalotus</taxon>
    </lineage>
</organism>
<evidence type="ECO:0000256" key="1">
    <source>
        <dbReference type="ARBA" id="ARBA00004229"/>
    </source>
</evidence>
<feature type="region of interest" description="Disordered" evidence="12">
    <location>
        <begin position="916"/>
        <end position="937"/>
    </location>
</feature>
<dbReference type="FunFam" id="3.30.110.60:FF:000002">
    <property type="entry name" value="CRS2-associated factor 1, chloroplastic"/>
    <property type="match status" value="2"/>
</dbReference>
<keyword evidence="6 10" id="KW-0694">RNA-binding</keyword>
<dbReference type="PANTHER" id="PTHR31846:SF7">
    <property type="entry name" value="CRS1 _ YHBY (CRM) DOMAIN-CONTAINING PROTEIN"/>
    <property type="match status" value="1"/>
</dbReference>
<gene>
    <name evidence="14" type="ORF">CFOL_v3_21960</name>
</gene>
<evidence type="ECO:0000256" key="8">
    <source>
        <dbReference type="ARBA" id="ARBA00023187"/>
    </source>
</evidence>
<evidence type="ECO:0000256" key="11">
    <source>
        <dbReference type="SAM" id="Coils"/>
    </source>
</evidence>
<dbReference type="FunCoup" id="A0A1Q3CEH0">
    <property type="interactions" value="1134"/>
</dbReference>
<keyword evidence="7" id="KW-0809">Transit peptide</keyword>
<evidence type="ECO:0000313" key="14">
    <source>
        <dbReference type="EMBL" id="GAV78493.1"/>
    </source>
</evidence>
<feature type="domain" description="CRM" evidence="13">
    <location>
        <begin position="318"/>
        <end position="414"/>
    </location>
</feature>
<dbReference type="InParanoid" id="A0A1Q3CEH0"/>
<evidence type="ECO:0000256" key="2">
    <source>
        <dbReference type="ARBA" id="ARBA00022528"/>
    </source>
</evidence>
<evidence type="ECO:0000313" key="15">
    <source>
        <dbReference type="Proteomes" id="UP000187406"/>
    </source>
</evidence>
<dbReference type="GO" id="GO:0003729">
    <property type="term" value="F:mRNA binding"/>
    <property type="evidence" value="ECO:0007669"/>
    <property type="project" value="InterPro"/>
</dbReference>
<keyword evidence="8" id="KW-0508">mRNA splicing</keyword>
<dbReference type="EMBL" id="BDDD01001807">
    <property type="protein sequence ID" value="GAV78493.1"/>
    <property type="molecule type" value="Genomic_DNA"/>
</dbReference>
<feature type="compositionally biased region" description="Low complexity" evidence="12">
    <location>
        <begin position="918"/>
        <end position="930"/>
    </location>
</feature>